<sequence length="254" mass="30002">MITVSNILFTYYLFGLLGTIWFRNIFAIPAIFSLFHYLIFWSGWNQDLKGVDLIHFQVTCQLCIWLGVFFGIIISIIMNFPALCKWPYKHGKRLLLKNTLILFILFSIQIVYIIIKSFFPIWYELAVLVILFIIYSLAHLWYRLEKTKKLEELFGTMKIFNLFFPVLFTIHILSLITFFIIDIIISMNMHNNDNEKKFIFWRMGILFVFTLLGSLVLIVTKLVHPSTINNNNVKIELPQRTDKNIEKGSLLQDD</sequence>
<evidence type="ECO:0000313" key="2">
    <source>
        <dbReference type="EMBL" id="KKL59658.1"/>
    </source>
</evidence>
<gene>
    <name evidence="2" type="ORF">LCGC14_2213110</name>
</gene>
<reference evidence="2" key="1">
    <citation type="journal article" date="2015" name="Nature">
        <title>Complex archaea that bridge the gap between prokaryotes and eukaryotes.</title>
        <authorList>
            <person name="Spang A."/>
            <person name="Saw J.H."/>
            <person name="Jorgensen S.L."/>
            <person name="Zaremba-Niedzwiedzka K."/>
            <person name="Martijn J."/>
            <person name="Lind A.E."/>
            <person name="van Eijk R."/>
            <person name="Schleper C."/>
            <person name="Guy L."/>
            <person name="Ettema T.J."/>
        </authorList>
    </citation>
    <scope>NUCLEOTIDE SEQUENCE</scope>
</reference>
<dbReference type="EMBL" id="LAZR01029409">
    <property type="protein sequence ID" value="KKL59658.1"/>
    <property type="molecule type" value="Genomic_DNA"/>
</dbReference>
<feature type="transmembrane region" description="Helical" evidence="1">
    <location>
        <begin position="162"/>
        <end position="187"/>
    </location>
</feature>
<feature type="transmembrane region" description="Helical" evidence="1">
    <location>
        <begin position="121"/>
        <end position="142"/>
    </location>
</feature>
<feature type="transmembrane region" description="Helical" evidence="1">
    <location>
        <begin position="199"/>
        <end position="219"/>
    </location>
</feature>
<accession>A0A0F9DD39</accession>
<keyword evidence="1" id="KW-0812">Transmembrane</keyword>
<feature type="transmembrane region" description="Helical" evidence="1">
    <location>
        <begin position="21"/>
        <end position="44"/>
    </location>
</feature>
<proteinExistence type="predicted"/>
<organism evidence="2">
    <name type="scientific">marine sediment metagenome</name>
    <dbReference type="NCBI Taxonomy" id="412755"/>
    <lineage>
        <taxon>unclassified sequences</taxon>
        <taxon>metagenomes</taxon>
        <taxon>ecological metagenomes</taxon>
    </lineage>
</organism>
<keyword evidence="1" id="KW-1133">Transmembrane helix</keyword>
<dbReference type="AlphaFoldDB" id="A0A0F9DD39"/>
<comment type="caution">
    <text evidence="2">The sequence shown here is derived from an EMBL/GenBank/DDBJ whole genome shotgun (WGS) entry which is preliminary data.</text>
</comment>
<feature type="transmembrane region" description="Helical" evidence="1">
    <location>
        <begin position="64"/>
        <end position="83"/>
    </location>
</feature>
<keyword evidence="1" id="KW-0472">Membrane</keyword>
<name>A0A0F9DD39_9ZZZZ</name>
<evidence type="ECO:0000256" key="1">
    <source>
        <dbReference type="SAM" id="Phobius"/>
    </source>
</evidence>
<protein>
    <submittedName>
        <fullName evidence="2">Uncharacterized protein</fullName>
    </submittedName>
</protein>
<feature type="transmembrane region" description="Helical" evidence="1">
    <location>
        <begin position="95"/>
        <end position="115"/>
    </location>
</feature>